<proteinExistence type="predicted"/>
<sequence>MTAERQAWERMEGESVKAFSVFTSYLHMLDGERSYRNLAKMYNKSNSYVTQLSRWASKFEWQARLAAWLENQTKNIDEIRTDAQAEIIAAEFADYHDLRAQWLEQSKYIHPVERKTSTGKHGEVVILATDAYGFKAHIEARKRISEGLRLAAEMPSKIERNEETGKGGKDIIDYEAIVRALKERDSNSD</sequence>
<evidence type="ECO:0000313" key="1">
    <source>
        <dbReference type="EMBL" id="KKK68176.1"/>
    </source>
</evidence>
<name>A0A0F9A7M7_9ZZZZ</name>
<organism evidence="1">
    <name type="scientific">marine sediment metagenome</name>
    <dbReference type="NCBI Taxonomy" id="412755"/>
    <lineage>
        <taxon>unclassified sequences</taxon>
        <taxon>metagenomes</taxon>
        <taxon>ecological metagenomes</taxon>
    </lineage>
</organism>
<dbReference type="AlphaFoldDB" id="A0A0F9A7M7"/>
<dbReference type="EMBL" id="LAZR01059258">
    <property type="protein sequence ID" value="KKK68176.1"/>
    <property type="molecule type" value="Genomic_DNA"/>
</dbReference>
<gene>
    <name evidence="1" type="ORF">LCGC14_2946690</name>
</gene>
<comment type="caution">
    <text evidence="1">The sequence shown here is derived from an EMBL/GenBank/DDBJ whole genome shotgun (WGS) entry which is preliminary data.</text>
</comment>
<reference evidence="1" key="1">
    <citation type="journal article" date="2015" name="Nature">
        <title>Complex archaea that bridge the gap between prokaryotes and eukaryotes.</title>
        <authorList>
            <person name="Spang A."/>
            <person name="Saw J.H."/>
            <person name="Jorgensen S.L."/>
            <person name="Zaremba-Niedzwiedzka K."/>
            <person name="Martijn J."/>
            <person name="Lind A.E."/>
            <person name="van Eijk R."/>
            <person name="Schleper C."/>
            <person name="Guy L."/>
            <person name="Ettema T.J."/>
        </authorList>
    </citation>
    <scope>NUCLEOTIDE SEQUENCE</scope>
</reference>
<protein>
    <submittedName>
        <fullName evidence="1">Uncharacterized protein</fullName>
    </submittedName>
</protein>
<accession>A0A0F9A7M7</accession>